<name>A0AAV7M2P8_PLEWA</name>
<organism evidence="1 2">
    <name type="scientific">Pleurodeles waltl</name>
    <name type="common">Iberian ribbed newt</name>
    <dbReference type="NCBI Taxonomy" id="8319"/>
    <lineage>
        <taxon>Eukaryota</taxon>
        <taxon>Metazoa</taxon>
        <taxon>Chordata</taxon>
        <taxon>Craniata</taxon>
        <taxon>Vertebrata</taxon>
        <taxon>Euteleostomi</taxon>
        <taxon>Amphibia</taxon>
        <taxon>Batrachia</taxon>
        <taxon>Caudata</taxon>
        <taxon>Salamandroidea</taxon>
        <taxon>Salamandridae</taxon>
        <taxon>Pleurodelinae</taxon>
        <taxon>Pleurodeles</taxon>
    </lineage>
</organism>
<keyword evidence="2" id="KW-1185">Reference proteome</keyword>
<evidence type="ECO:0008006" key="3">
    <source>
        <dbReference type="Google" id="ProtNLM"/>
    </source>
</evidence>
<gene>
    <name evidence="1" type="ORF">NDU88_001267</name>
</gene>
<dbReference type="EMBL" id="JANPWB010000014">
    <property type="protein sequence ID" value="KAJ1096123.1"/>
    <property type="molecule type" value="Genomic_DNA"/>
</dbReference>
<sequence>MGAKEEGYIDETMRAMAASGQLPPTWRPRRQERRQRVYVSPQMLSDTQEVVAQLLMLATPRFALLVGDFNAVMDPEMDTTYALGIVCLTCLQSLAEVLGSYCPISLGGPEKDRVNAVYRRTVRFRPGVVQHPPAIHRHG</sequence>
<evidence type="ECO:0000313" key="1">
    <source>
        <dbReference type="EMBL" id="KAJ1096123.1"/>
    </source>
</evidence>
<proteinExistence type="predicted"/>
<accession>A0AAV7M2P8</accession>
<evidence type="ECO:0000313" key="2">
    <source>
        <dbReference type="Proteomes" id="UP001066276"/>
    </source>
</evidence>
<dbReference type="Proteomes" id="UP001066276">
    <property type="component" value="Chromosome 10"/>
</dbReference>
<protein>
    <recommendedName>
        <fullName evidence="3">Endonuclease/exonuclease/phosphatase domain-containing protein</fullName>
    </recommendedName>
</protein>
<dbReference type="AlphaFoldDB" id="A0AAV7M2P8"/>
<reference evidence="1" key="1">
    <citation type="journal article" date="2022" name="bioRxiv">
        <title>Sequencing and chromosome-scale assembly of the giantPleurodeles waltlgenome.</title>
        <authorList>
            <person name="Brown T."/>
            <person name="Elewa A."/>
            <person name="Iarovenko S."/>
            <person name="Subramanian E."/>
            <person name="Araus A.J."/>
            <person name="Petzold A."/>
            <person name="Susuki M."/>
            <person name="Suzuki K.-i.T."/>
            <person name="Hayashi T."/>
            <person name="Toyoda A."/>
            <person name="Oliveira C."/>
            <person name="Osipova E."/>
            <person name="Leigh N.D."/>
            <person name="Simon A."/>
            <person name="Yun M.H."/>
        </authorList>
    </citation>
    <scope>NUCLEOTIDE SEQUENCE</scope>
    <source>
        <strain evidence="1">20211129_DDA</strain>
        <tissue evidence="1">Liver</tissue>
    </source>
</reference>
<comment type="caution">
    <text evidence="1">The sequence shown here is derived from an EMBL/GenBank/DDBJ whole genome shotgun (WGS) entry which is preliminary data.</text>
</comment>